<dbReference type="PROSITE" id="PS51503">
    <property type="entry name" value="HIG1"/>
    <property type="match status" value="1"/>
</dbReference>
<gene>
    <name evidence="8" type="ORF">CHIRRI_LOCUS13562</name>
</gene>
<protein>
    <recommendedName>
        <fullName evidence="7">HIG1 domain-containing protein</fullName>
    </recommendedName>
</protein>
<dbReference type="PANTHER" id="PTHR12297:SF3">
    <property type="entry name" value="HIG1 DOMAIN FAMILY MEMBER 1A"/>
    <property type="match status" value="1"/>
</dbReference>
<evidence type="ECO:0000259" key="7">
    <source>
        <dbReference type="PROSITE" id="PS51503"/>
    </source>
</evidence>
<keyword evidence="3 6" id="KW-1133">Transmembrane helix</keyword>
<evidence type="ECO:0000256" key="4">
    <source>
        <dbReference type="ARBA" id="ARBA00023128"/>
    </source>
</evidence>
<keyword evidence="4" id="KW-0496">Mitochondrion</keyword>
<sequence length="95" mass="10564">MTKQEIFVFPDEEEASKKMQRKAKESPFMIIGLTGLIGALGYSAYRFKNRGGMSTSVYLMQTRVAAQGAVVSCLALGVAYTMFNNYVLHRGEDDK</sequence>
<reference evidence="8" key="2">
    <citation type="submission" date="2022-10" db="EMBL/GenBank/DDBJ databases">
        <authorList>
            <consortium name="ENA_rothamsted_submissions"/>
            <consortium name="culmorum"/>
            <person name="King R."/>
        </authorList>
    </citation>
    <scope>NUCLEOTIDE SEQUENCE</scope>
</reference>
<dbReference type="PANTHER" id="PTHR12297">
    <property type="entry name" value="HYPOXIA-INDUCBILE GENE 1 HIG1 -RELATED"/>
    <property type="match status" value="1"/>
</dbReference>
<feature type="domain" description="HIG1" evidence="7">
    <location>
        <begin position="1"/>
        <end position="92"/>
    </location>
</feature>
<evidence type="ECO:0000256" key="1">
    <source>
        <dbReference type="ARBA" id="ARBA00004325"/>
    </source>
</evidence>
<dbReference type="InterPro" id="IPR007667">
    <property type="entry name" value="Hypoxia_induced_domain"/>
</dbReference>
<accession>A0A9N9WYJ3</accession>
<evidence type="ECO:0000256" key="3">
    <source>
        <dbReference type="ARBA" id="ARBA00022989"/>
    </source>
</evidence>
<dbReference type="Gene3D" id="6.10.140.1320">
    <property type="match status" value="1"/>
</dbReference>
<dbReference type="InterPro" id="IPR050355">
    <property type="entry name" value="RCF1"/>
</dbReference>
<dbReference type="AlphaFoldDB" id="A0A9N9WYJ3"/>
<proteinExistence type="predicted"/>
<feature type="transmembrane region" description="Helical" evidence="6">
    <location>
        <begin position="65"/>
        <end position="88"/>
    </location>
</feature>
<dbReference type="GO" id="GO:0097250">
    <property type="term" value="P:mitochondrial respirasome assembly"/>
    <property type="evidence" value="ECO:0007669"/>
    <property type="project" value="TreeGrafter"/>
</dbReference>
<name>A0A9N9WYJ3_9DIPT</name>
<dbReference type="Proteomes" id="UP001153620">
    <property type="component" value="Chromosome 4"/>
</dbReference>
<reference evidence="8" key="1">
    <citation type="submission" date="2022-01" db="EMBL/GenBank/DDBJ databases">
        <authorList>
            <person name="King R."/>
        </authorList>
    </citation>
    <scope>NUCLEOTIDE SEQUENCE</scope>
</reference>
<keyword evidence="9" id="KW-1185">Reference proteome</keyword>
<keyword evidence="2 6" id="KW-0812">Transmembrane</keyword>
<evidence type="ECO:0000256" key="6">
    <source>
        <dbReference type="SAM" id="Phobius"/>
    </source>
</evidence>
<dbReference type="GO" id="GO:0031966">
    <property type="term" value="C:mitochondrial membrane"/>
    <property type="evidence" value="ECO:0007669"/>
    <property type="project" value="UniProtKB-SubCell"/>
</dbReference>
<feature type="transmembrane region" description="Helical" evidence="6">
    <location>
        <begin position="27"/>
        <end position="45"/>
    </location>
</feature>
<dbReference type="EMBL" id="OU895880">
    <property type="protein sequence ID" value="CAG9810749.1"/>
    <property type="molecule type" value="Genomic_DNA"/>
</dbReference>
<keyword evidence="5 6" id="KW-0472">Membrane</keyword>
<evidence type="ECO:0000313" key="9">
    <source>
        <dbReference type="Proteomes" id="UP001153620"/>
    </source>
</evidence>
<comment type="subcellular location">
    <subcellularLocation>
        <location evidence="1">Mitochondrion membrane</location>
    </subcellularLocation>
</comment>
<organism evidence="8 9">
    <name type="scientific">Chironomus riparius</name>
    <dbReference type="NCBI Taxonomy" id="315576"/>
    <lineage>
        <taxon>Eukaryota</taxon>
        <taxon>Metazoa</taxon>
        <taxon>Ecdysozoa</taxon>
        <taxon>Arthropoda</taxon>
        <taxon>Hexapoda</taxon>
        <taxon>Insecta</taxon>
        <taxon>Pterygota</taxon>
        <taxon>Neoptera</taxon>
        <taxon>Endopterygota</taxon>
        <taxon>Diptera</taxon>
        <taxon>Nematocera</taxon>
        <taxon>Chironomoidea</taxon>
        <taxon>Chironomidae</taxon>
        <taxon>Chironominae</taxon>
        <taxon>Chironomus</taxon>
    </lineage>
</organism>
<evidence type="ECO:0000313" key="8">
    <source>
        <dbReference type="EMBL" id="CAG9810749.1"/>
    </source>
</evidence>
<evidence type="ECO:0000256" key="5">
    <source>
        <dbReference type="ARBA" id="ARBA00023136"/>
    </source>
</evidence>
<dbReference type="Pfam" id="PF04588">
    <property type="entry name" value="HIG_1_N"/>
    <property type="match status" value="1"/>
</dbReference>
<dbReference type="OrthoDB" id="10003563at2759"/>
<evidence type="ECO:0000256" key="2">
    <source>
        <dbReference type="ARBA" id="ARBA00022692"/>
    </source>
</evidence>